<evidence type="ECO:0000313" key="4">
    <source>
        <dbReference type="Proteomes" id="UP001485043"/>
    </source>
</evidence>
<reference evidence="3 4" key="1">
    <citation type="journal article" date="2024" name="Nat. Commun.">
        <title>Phylogenomics reveals the evolutionary origins of lichenization in chlorophyte algae.</title>
        <authorList>
            <person name="Puginier C."/>
            <person name="Libourel C."/>
            <person name="Otte J."/>
            <person name="Skaloud P."/>
            <person name="Haon M."/>
            <person name="Grisel S."/>
            <person name="Petersen M."/>
            <person name="Berrin J.G."/>
            <person name="Delaux P.M."/>
            <person name="Dal Grande F."/>
            <person name="Keller J."/>
        </authorList>
    </citation>
    <scope>NUCLEOTIDE SEQUENCE [LARGE SCALE GENOMIC DNA]</scope>
    <source>
        <strain evidence="3 4">SAG 2523</strain>
    </source>
</reference>
<feature type="coiled-coil region" evidence="1">
    <location>
        <begin position="21"/>
        <end position="66"/>
    </location>
</feature>
<keyword evidence="1" id="KW-0175">Coiled coil</keyword>
<evidence type="ECO:0000256" key="1">
    <source>
        <dbReference type="SAM" id="Coils"/>
    </source>
</evidence>
<evidence type="ECO:0000256" key="2">
    <source>
        <dbReference type="SAM" id="MobiDB-lite"/>
    </source>
</evidence>
<sequence>MPGPGKKARKSCGTKRKCVTAQEVLDVCNELQTLLESLKEKVSEELMHLQLEEKLLRQRVNQCQAEDDAAAAEAETDATSSQQDDPDHCKNGSAPQHESQAGRHAVDLQPIGSHGHLGSFHHAGASHSLGLGPPGHSDKLDVRDPAVSSAGDMRPTDACLPSDGSAHPVTIPMQPKEAGADPAKLVQPICQPQTSAAAILAAHNAAAYAAQPIPPAPDLTDVDCQTAIEFI</sequence>
<protein>
    <submittedName>
        <fullName evidence="3">Uncharacterized protein</fullName>
    </submittedName>
</protein>
<feature type="compositionally biased region" description="Acidic residues" evidence="2">
    <location>
        <begin position="66"/>
        <end position="76"/>
    </location>
</feature>
<proteinExistence type="predicted"/>
<accession>A0AAW1SUN7</accession>
<keyword evidence="4" id="KW-1185">Reference proteome</keyword>
<dbReference type="Proteomes" id="UP001485043">
    <property type="component" value="Unassembled WGS sequence"/>
</dbReference>
<comment type="caution">
    <text evidence="3">The sequence shown here is derived from an EMBL/GenBank/DDBJ whole genome shotgun (WGS) entry which is preliminary data.</text>
</comment>
<dbReference type="EMBL" id="JALJOV010000952">
    <property type="protein sequence ID" value="KAK9857941.1"/>
    <property type="molecule type" value="Genomic_DNA"/>
</dbReference>
<organism evidence="3 4">
    <name type="scientific">Apatococcus fuscideae</name>
    <dbReference type="NCBI Taxonomy" id="2026836"/>
    <lineage>
        <taxon>Eukaryota</taxon>
        <taxon>Viridiplantae</taxon>
        <taxon>Chlorophyta</taxon>
        <taxon>core chlorophytes</taxon>
        <taxon>Trebouxiophyceae</taxon>
        <taxon>Chlorellales</taxon>
        <taxon>Chlorellaceae</taxon>
        <taxon>Apatococcus</taxon>
    </lineage>
</organism>
<feature type="region of interest" description="Disordered" evidence="2">
    <location>
        <begin position="66"/>
        <end position="165"/>
    </location>
</feature>
<name>A0AAW1SUN7_9CHLO</name>
<dbReference type="AlphaFoldDB" id="A0AAW1SUN7"/>
<evidence type="ECO:0000313" key="3">
    <source>
        <dbReference type="EMBL" id="KAK9857941.1"/>
    </source>
</evidence>
<gene>
    <name evidence="3" type="ORF">WJX84_004954</name>
</gene>